<dbReference type="InterPro" id="IPR030395">
    <property type="entry name" value="GP_PDE_dom"/>
</dbReference>
<dbReference type="PROSITE" id="PS50280">
    <property type="entry name" value="SET"/>
    <property type="match status" value="1"/>
</dbReference>
<dbReference type="Gene3D" id="2.170.270.10">
    <property type="entry name" value="SET domain"/>
    <property type="match status" value="1"/>
</dbReference>
<reference evidence="4" key="1">
    <citation type="journal article" date="2023" name="Mol. Phylogenet. Evol.">
        <title>Genome-scale phylogeny and comparative genomics of the fungal order Sordariales.</title>
        <authorList>
            <person name="Hensen N."/>
            <person name="Bonometti L."/>
            <person name="Westerberg I."/>
            <person name="Brannstrom I.O."/>
            <person name="Guillou S."/>
            <person name="Cros-Aarteil S."/>
            <person name="Calhoun S."/>
            <person name="Haridas S."/>
            <person name="Kuo A."/>
            <person name="Mondo S."/>
            <person name="Pangilinan J."/>
            <person name="Riley R."/>
            <person name="LaButti K."/>
            <person name="Andreopoulos B."/>
            <person name="Lipzen A."/>
            <person name="Chen C."/>
            <person name="Yan M."/>
            <person name="Daum C."/>
            <person name="Ng V."/>
            <person name="Clum A."/>
            <person name="Steindorff A."/>
            <person name="Ohm R.A."/>
            <person name="Martin F."/>
            <person name="Silar P."/>
            <person name="Natvig D.O."/>
            <person name="Lalanne C."/>
            <person name="Gautier V."/>
            <person name="Ament-Velasquez S.L."/>
            <person name="Kruys A."/>
            <person name="Hutchinson M.I."/>
            <person name="Powell A.J."/>
            <person name="Barry K."/>
            <person name="Miller A.N."/>
            <person name="Grigoriev I.V."/>
            <person name="Debuchy R."/>
            <person name="Gladieux P."/>
            <person name="Hiltunen Thoren M."/>
            <person name="Johannesson H."/>
        </authorList>
    </citation>
    <scope>NUCLEOTIDE SEQUENCE [LARGE SCALE GENOMIC DNA]</scope>
    <source>
        <strain evidence="4">CBS 284.82</strain>
    </source>
</reference>
<feature type="domain" description="SET" evidence="1">
    <location>
        <begin position="424"/>
        <end position="574"/>
    </location>
</feature>
<evidence type="ECO:0000259" key="2">
    <source>
        <dbReference type="PROSITE" id="PS51704"/>
    </source>
</evidence>
<dbReference type="Pfam" id="PF00856">
    <property type="entry name" value="SET"/>
    <property type="match status" value="1"/>
</dbReference>
<sequence length="716" mass="79815">MDEGPLKTKLASCSEKEMKRSDWSISHRGGGTLQFPEHTHGSIMAGTRMGAGIQECDVTFTKDKQLVCRHAQCDLHTTTNVVAIPELNAKCTIPFKPASNGAPATAKCCTSDFTLDEIKTLCAKMDASNTAATTPAEFLSGTPGYRTDLYAKTCSRLLTLRDYIDLIDGLGLKFTAELKTPEVPMPFPAGSDYTQAKFAQQLIDEFEAANIKPERVWLQSFLYDDLLYWIKAEPKWAQQAILLDESADAAMTMPEAVANLGKYAKAGVKIIAPPLPYLVTVENGRIVPSQYALTAKKVGLKIITWSLERSGWLGDGSGGGYYYSSIVNVTNNEGDVYNLLHVLAQDVGVADGDDNVMSWTFPPRCMSQTPKNDSSPRVDCLFTSTDFRNGHGTSLVTTTTSGSHLLGLEAFLDKPVPHAAQRRNSLCPAYEIIPVQGKGKGAVAKRRIRRGEIIMVDVPAVLIAISFLAETKAHHRRRILKQAINQLPEETRSRVYSLGRSSSKYEVDAILGPNSNTVMVGDDEVHVGLFTEAARINHSCRPNAYYRFSERRLTMEVVAFHGIEPGEEIVMSYVPLETPVEERRRYLREHWGFDCACSLCRASESDIDESESWRRKIKSLKETILDARSQGFYQDAITMTEEWLMISEWDRAPPFMPEYHDTLADLYFLKGDMANATRYARMAMDGWARFGSVDDEQLERAGVFLRRLDQLNEKGR</sequence>
<dbReference type="InterPro" id="IPR046341">
    <property type="entry name" value="SET_dom_sf"/>
</dbReference>
<evidence type="ECO:0000313" key="3">
    <source>
        <dbReference type="EMBL" id="KAK4040635.1"/>
    </source>
</evidence>
<dbReference type="Gene3D" id="1.25.40.10">
    <property type="entry name" value="Tetratricopeptide repeat domain"/>
    <property type="match status" value="1"/>
</dbReference>
<accession>A0AAN6PIH3</accession>
<dbReference type="PANTHER" id="PTHR47332">
    <property type="entry name" value="SET DOMAIN-CONTAINING PROTEIN 5"/>
    <property type="match status" value="1"/>
</dbReference>
<dbReference type="SUPFAM" id="SSF82199">
    <property type="entry name" value="SET domain"/>
    <property type="match status" value="1"/>
</dbReference>
<dbReference type="PROSITE" id="PS51704">
    <property type="entry name" value="GP_PDE"/>
    <property type="match status" value="1"/>
</dbReference>
<dbReference type="InterPro" id="IPR001214">
    <property type="entry name" value="SET_dom"/>
</dbReference>
<comment type="caution">
    <text evidence="3">The sequence shown here is derived from an EMBL/GenBank/DDBJ whole genome shotgun (WGS) entry which is preliminary data.</text>
</comment>
<dbReference type="InterPro" id="IPR011990">
    <property type="entry name" value="TPR-like_helical_dom_sf"/>
</dbReference>
<dbReference type="Gene3D" id="3.20.20.190">
    <property type="entry name" value="Phosphatidylinositol (PI) phosphodiesterase"/>
    <property type="match status" value="1"/>
</dbReference>
<dbReference type="AlphaFoldDB" id="A0AAN6PIH3"/>
<dbReference type="SUPFAM" id="SSF51695">
    <property type="entry name" value="PLC-like phosphodiesterases"/>
    <property type="match status" value="1"/>
</dbReference>
<dbReference type="InterPro" id="IPR017946">
    <property type="entry name" value="PLC-like_Pdiesterase_TIM-brl"/>
</dbReference>
<keyword evidence="4" id="KW-1185">Reference proteome</keyword>
<protein>
    <submittedName>
        <fullName evidence="3">SET domain-protein 5</fullName>
    </submittedName>
</protein>
<dbReference type="SMART" id="SM00317">
    <property type="entry name" value="SET"/>
    <property type="match status" value="1"/>
</dbReference>
<evidence type="ECO:0000259" key="1">
    <source>
        <dbReference type="PROSITE" id="PS50280"/>
    </source>
</evidence>
<dbReference type="Pfam" id="PF03009">
    <property type="entry name" value="GDPD"/>
    <property type="match status" value="1"/>
</dbReference>
<dbReference type="PANTHER" id="PTHR47332:SF6">
    <property type="entry name" value="SET DOMAIN-CONTAINING PROTEIN"/>
    <property type="match status" value="1"/>
</dbReference>
<dbReference type="InterPro" id="IPR053185">
    <property type="entry name" value="SET_domain_protein"/>
</dbReference>
<dbReference type="Proteomes" id="UP001303115">
    <property type="component" value="Unassembled WGS sequence"/>
</dbReference>
<dbReference type="GO" id="GO:0008081">
    <property type="term" value="F:phosphoric diester hydrolase activity"/>
    <property type="evidence" value="ECO:0007669"/>
    <property type="project" value="InterPro"/>
</dbReference>
<feature type="domain" description="GP-PDE" evidence="2">
    <location>
        <begin position="22"/>
        <end position="365"/>
    </location>
</feature>
<evidence type="ECO:0000313" key="4">
    <source>
        <dbReference type="Proteomes" id="UP001303115"/>
    </source>
</evidence>
<dbReference type="EMBL" id="MU854373">
    <property type="protein sequence ID" value="KAK4040635.1"/>
    <property type="molecule type" value="Genomic_DNA"/>
</dbReference>
<dbReference type="GO" id="GO:0006629">
    <property type="term" value="P:lipid metabolic process"/>
    <property type="evidence" value="ECO:0007669"/>
    <property type="project" value="InterPro"/>
</dbReference>
<dbReference type="CDD" id="cd20071">
    <property type="entry name" value="SET_SMYD"/>
    <property type="match status" value="1"/>
</dbReference>
<name>A0AAN6PIH3_9PEZI</name>
<proteinExistence type="predicted"/>
<gene>
    <name evidence="3" type="ORF">C8A01DRAFT_46101</name>
</gene>
<organism evidence="3 4">
    <name type="scientific">Parachaetomium inaequale</name>
    <dbReference type="NCBI Taxonomy" id="2588326"/>
    <lineage>
        <taxon>Eukaryota</taxon>
        <taxon>Fungi</taxon>
        <taxon>Dikarya</taxon>
        <taxon>Ascomycota</taxon>
        <taxon>Pezizomycotina</taxon>
        <taxon>Sordariomycetes</taxon>
        <taxon>Sordariomycetidae</taxon>
        <taxon>Sordariales</taxon>
        <taxon>Chaetomiaceae</taxon>
        <taxon>Parachaetomium</taxon>
    </lineage>
</organism>